<reference evidence="9" key="1">
    <citation type="submission" date="2012-02" db="EMBL/GenBank/DDBJ databases">
        <title>The complete genome of Echinicola vietnamensis DSM 17526.</title>
        <authorList>
            <person name="Lucas S."/>
            <person name="Copeland A."/>
            <person name="Lapidus A."/>
            <person name="Glavina del Rio T."/>
            <person name="Dalin E."/>
            <person name="Tice H."/>
            <person name="Bruce D."/>
            <person name="Goodwin L."/>
            <person name="Pitluck S."/>
            <person name="Peters L."/>
            <person name="Ovchinnikova G."/>
            <person name="Teshima H."/>
            <person name="Kyrpides N."/>
            <person name="Mavromatis K."/>
            <person name="Ivanova N."/>
            <person name="Brettin T."/>
            <person name="Detter J.C."/>
            <person name="Han C."/>
            <person name="Larimer F."/>
            <person name="Land M."/>
            <person name="Hauser L."/>
            <person name="Markowitz V."/>
            <person name="Cheng J.-F."/>
            <person name="Hugenholtz P."/>
            <person name="Woyke T."/>
            <person name="Wu D."/>
            <person name="Brambilla E."/>
            <person name="Klenk H.-P."/>
            <person name="Eisen J.A."/>
        </authorList>
    </citation>
    <scope>NUCLEOTIDE SEQUENCE [LARGE SCALE GENOMIC DNA]</scope>
    <source>
        <strain evidence="9">DSM 17526 / LMG 23754 / KMM 6221</strain>
    </source>
</reference>
<dbReference type="HOGENOM" id="CLU_022206_1_0_10"/>
<dbReference type="GO" id="GO:0071456">
    <property type="term" value="P:cellular response to hypoxia"/>
    <property type="evidence" value="ECO:0007669"/>
    <property type="project" value="TreeGrafter"/>
</dbReference>
<keyword evidence="9" id="KW-1185">Reference proteome</keyword>
<evidence type="ECO:0000313" key="8">
    <source>
        <dbReference type="EMBL" id="AGA76320.1"/>
    </source>
</evidence>
<keyword evidence="3" id="KW-0847">Vitamin C</keyword>
<dbReference type="InterPro" id="IPR006620">
    <property type="entry name" value="Pro_4_hyd_alph"/>
</dbReference>
<dbReference type="PANTHER" id="PTHR12907">
    <property type="entry name" value="EGL NINE HOMOLOG-RELATED"/>
    <property type="match status" value="1"/>
</dbReference>
<protein>
    <submittedName>
        <fullName evidence="8">Putative proline hydroxylase</fullName>
    </submittedName>
</protein>
<accession>L0FUG5</accession>
<gene>
    <name evidence="8" type="ordered locus">Echvi_0016</name>
</gene>
<organism evidence="8 9">
    <name type="scientific">Echinicola vietnamensis (strain DSM 17526 / LMG 23754 / KMM 6221)</name>
    <dbReference type="NCBI Taxonomy" id="926556"/>
    <lineage>
        <taxon>Bacteria</taxon>
        <taxon>Pseudomonadati</taxon>
        <taxon>Bacteroidota</taxon>
        <taxon>Cytophagia</taxon>
        <taxon>Cytophagales</taxon>
        <taxon>Cyclobacteriaceae</taxon>
        <taxon>Echinicola</taxon>
    </lineage>
</organism>
<dbReference type="InterPro" id="IPR044862">
    <property type="entry name" value="Pro_4_hyd_alph_FE2OG_OXY"/>
</dbReference>
<dbReference type="AlphaFoldDB" id="L0FUG5"/>
<dbReference type="GO" id="GO:0031418">
    <property type="term" value="F:L-ascorbic acid binding"/>
    <property type="evidence" value="ECO:0007669"/>
    <property type="project" value="UniProtKB-KW"/>
</dbReference>
<dbReference type="Gene3D" id="2.60.120.620">
    <property type="entry name" value="q2cbj1_9rhob like domain"/>
    <property type="match status" value="1"/>
</dbReference>
<evidence type="ECO:0000256" key="5">
    <source>
        <dbReference type="ARBA" id="ARBA00023002"/>
    </source>
</evidence>
<dbReference type="InterPro" id="IPR005123">
    <property type="entry name" value="Oxoglu/Fe-dep_dioxygenase_dom"/>
</dbReference>
<keyword evidence="6" id="KW-0408">Iron</keyword>
<dbReference type="SMART" id="SM00702">
    <property type="entry name" value="P4Hc"/>
    <property type="match status" value="1"/>
</dbReference>
<keyword evidence="5" id="KW-0560">Oxidoreductase</keyword>
<dbReference type="PROSITE" id="PS51471">
    <property type="entry name" value="FE2OG_OXY"/>
    <property type="match status" value="1"/>
</dbReference>
<dbReference type="PATRIC" id="fig|926556.3.peg.16"/>
<evidence type="ECO:0000256" key="3">
    <source>
        <dbReference type="ARBA" id="ARBA00022896"/>
    </source>
</evidence>
<evidence type="ECO:0000313" key="9">
    <source>
        <dbReference type="Proteomes" id="UP000010796"/>
    </source>
</evidence>
<dbReference type="STRING" id="926556.Echvi_0016"/>
<dbReference type="RefSeq" id="WP_015263888.1">
    <property type="nucleotide sequence ID" value="NC_019904.1"/>
</dbReference>
<keyword evidence="4" id="KW-0223">Dioxygenase</keyword>
<evidence type="ECO:0000256" key="2">
    <source>
        <dbReference type="ARBA" id="ARBA00022723"/>
    </source>
</evidence>
<feature type="domain" description="Fe2OG dioxygenase" evidence="7">
    <location>
        <begin position="95"/>
        <end position="199"/>
    </location>
</feature>
<evidence type="ECO:0000256" key="6">
    <source>
        <dbReference type="ARBA" id="ARBA00023004"/>
    </source>
</evidence>
<dbReference type="EMBL" id="CP003346">
    <property type="protein sequence ID" value="AGA76320.1"/>
    <property type="molecule type" value="Genomic_DNA"/>
</dbReference>
<dbReference type="OrthoDB" id="9783171at2"/>
<dbReference type="eggNOG" id="COG3751">
    <property type="taxonomic scope" value="Bacteria"/>
</dbReference>
<evidence type="ECO:0000259" key="7">
    <source>
        <dbReference type="PROSITE" id="PS51471"/>
    </source>
</evidence>
<keyword evidence="2" id="KW-0479">Metal-binding</keyword>
<dbReference type="Proteomes" id="UP000010796">
    <property type="component" value="Chromosome"/>
</dbReference>
<dbReference type="PANTHER" id="PTHR12907:SF26">
    <property type="entry name" value="HIF PROLYL HYDROXYLASE, ISOFORM C"/>
    <property type="match status" value="1"/>
</dbReference>
<dbReference type="GO" id="GO:0008198">
    <property type="term" value="F:ferrous iron binding"/>
    <property type="evidence" value="ECO:0007669"/>
    <property type="project" value="TreeGrafter"/>
</dbReference>
<name>L0FUG5_ECHVK</name>
<dbReference type="Pfam" id="PF13640">
    <property type="entry name" value="2OG-FeII_Oxy_3"/>
    <property type="match status" value="1"/>
</dbReference>
<dbReference type="KEGG" id="evi:Echvi_0016"/>
<sequence>MENGAIAKALYDKGWCVIEHFISDEFRLELLQEQQEILAHGQFRHAGIGKGEGFTIRPEIRSDKVSWMDHRLLTPLQSKYWEMMEALRVAINQRCFLGLRSYEAHFAMYPPGSFYLRHLDQFQSVKYRVVTAILYLNDEWSEDDGGALRMYIPGDNGEETSMDIHPYGGQLVVFLSGEIPHEVLETHKERISITGWFRDVEY</sequence>
<comment type="cofactor">
    <cofactor evidence="1">
        <name>L-ascorbate</name>
        <dbReference type="ChEBI" id="CHEBI:38290"/>
    </cofactor>
</comment>
<evidence type="ECO:0000256" key="1">
    <source>
        <dbReference type="ARBA" id="ARBA00001961"/>
    </source>
</evidence>
<dbReference type="InterPro" id="IPR051559">
    <property type="entry name" value="HIF_prolyl_hydroxylases"/>
</dbReference>
<proteinExistence type="predicted"/>
<evidence type="ECO:0000256" key="4">
    <source>
        <dbReference type="ARBA" id="ARBA00022964"/>
    </source>
</evidence>
<dbReference type="GO" id="GO:0031543">
    <property type="term" value="F:peptidyl-proline dioxygenase activity"/>
    <property type="evidence" value="ECO:0007669"/>
    <property type="project" value="TreeGrafter"/>
</dbReference>